<dbReference type="Proteomes" id="UP000534186">
    <property type="component" value="Unassembled WGS sequence"/>
</dbReference>
<organism evidence="1 2">
    <name type="scientific">Tunturiibacter lichenicola</name>
    <dbReference type="NCBI Taxonomy" id="2051959"/>
    <lineage>
        <taxon>Bacteria</taxon>
        <taxon>Pseudomonadati</taxon>
        <taxon>Acidobacteriota</taxon>
        <taxon>Terriglobia</taxon>
        <taxon>Terriglobales</taxon>
        <taxon>Acidobacteriaceae</taxon>
        <taxon>Tunturiibacter</taxon>
    </lineage>
</organism>
<comment type="caution">
    <text evidence="1">The sequence shown here is derived from an EMBL/GenBank/DDBJ whole genome shotgun (WGS) entry which is preliminary data.</text>
</comment>
<dbReference type="Pfam" id="PF05336">
    <property type="entry name" value="rhaM"/>
    <property type="match status" value="1"/>
</dbReference>
<dbReference type="InterPro" id="IPR011008">
    <property type="entry name" value="Dimeric_a/b-barrel"/>
</dbReference>
<dbReference type="GO" id="GO:0062192">
    <property type="term" value="F:L-rhamnose mutarotase activity"/>
    <property type="evidence" value="ECO:0007669"/>
    <property type="project" value="UniProtKB-EC"/>
</dbReference>
<keyword evidence="1" id="KW-0413">Isomerase</keyword>
<protein>
    <submittedName>
        <fullName evidence="1">L-rhamnose mutarotase</fullName>
        <ecNumber evidence="1">5.1.3.32</ecNumber>
    </submittedName>
</protein>
<dbReference type="InterPro" id="IPR008000">
    <property type="entry name" value="Rham/fucose_mutarotase"/>
</dbReference>
<gene>
    <name evidence="1" type="ORF">HDF12_002160</name>
</gene>
<dbReference type="InterPro" id="IPR052996">
    <property type="entry name" value="Carb_Metab_Mutarotase"/>
</dbReference>
<dbReference type="SUPFAM" id="SSF54909">
    <property type="entry name" value="Dimeric alpha+beta barrel"/>
    <property type="match status" value="1"/>
</dbReference>
<name>A0A7Y9T9Y5_9BACT</name>
<evidence type="ECO:0000313" key="2">
    <source>
        <dbReference type="Proteomes" id="UP000534186"/>
    </source>
</evidence>
<sequence length="124" mass="14573">MKRFCLTLSLRPDPELIAEYIEHHRIGRPEIHKSIRDAGVLDMEIFHSEGSLFMIMDTTNDFTFERKAEMDRLNPAVQAWESLMSSYQNVSSGSDPTTRWRQMERIFKLAHTTNQPSPVDRREF</sequence>
<accession>A0A7Y9T9Y5</accession>
<dbReference type="Gene3D" id="3.30.70.100">
    <property type="match status" value="1"/>
</dbReference>
<dbReference type="EMBL" id="JACCCV010000001">
    <property type="protein sequence ID" value="NYF51795.1"/>
    <property type="molecule type" value="Genomic_DNA"/>
</dbReference>
<dbReference type="AlphaFoldDB" id="A0A7Y9T9Y5"/>
<evidence type="ECO:0000313" key="1">
    <source>
        <dbReference type="EMBL" id="NYF51795.1"/>
    </source>
</evidence>
<dbReference type="PANTHER" id="PTHR43239">
    <property type="entry name" value="UPF0734 PROTEIN DDB_G0273871/DDB_G0273177"/>
    <property type="match status" value="1"/>
</dbReference>
<dbReference type="PANTHER" id="PTHR43239:SF1">
    <property type="entry name" value="UPF0734 PROTEIN DDB_G0273871_DDB_G0273177"/>
    <property type="match status" value="1"/>
</dbReference>
<proteinExistence type="predicted"/>
<dbReference type="EC" id="5.1.3.32" evidence="1"/>
<reference evidence="1 2" key="1">
    <citation type="submission" date="2020-07" db="EMBL/GenBank/DDBJ databases">
        <title>Genomic Encyclopedia of Type Strains, Phase IV (KMG-V): Genome sequencing to study the core and pangenomes of soil and plant-associated prokaryotes.</title>
        <authorList>
            <person name="Whitman W."/>
        </authorList>
    </citation>
    <scope>NUCLEOTIDE SEQUENCE [LARGE SCALE GENOMIC DNA]</scope>
    <source>
        <strain evidence="1 2">M8UP30</strain>
    </source>
</reference>